<accession>A0A6J1QKQ9</accession>
<sequence>MWYNCPPLLLQLSRRLGRRIGGGYLPIICLATTVIATCKINLPTIVAIRHEKIKRLNANKKLYTRSALSVNTYEKEYKGRHSSNVITLWDLKGLYIKASPCMASSKRKSTSKANKVANKARVVRKDKAMASKILVVLVMVSIIGLIVPEISAVPAYYFFGGQRKCNPGKWYRVECIYCICTEAGTEDCRDEYCGYFLPGTNTWVKTPVVPVPDDYWQW</sequence>
<name>A0A6J1QKQ9_9HYME</name>
<evidence type="ECO:0000313" key="2">
    <source>
        <dbReference type="Proteomes" id="UP000504618"/>
    </source>
</evidence>
<dbReference type="Proteomes" id="UP000504618">
    <property type="component" value="Unplaced"/>
</dbReference>
<feature type="transmembrane region" description="Helical" evidence="1">
    <location>
        <begin position="20"/>
        <end position="42"/>
    </location>
</feature>
<keyword evidence="1" id="KW-0812">Transmembrane</keyword>
<protein>
    <submittedName>
        <fullName evidence="3">Uncharacterized protein LOC112461840 isoform X1</fullName>
    </submittedName>
</protein>
<dbReference type="GeneID" id="112461840"/>
<gene>
    <name evidence="3" type="primary">LOC112461840</name>
</gene>
<dbReference type="AlphaFoldDB" id="A0A6J1QKQ9"/>
<feature type="transmembrane region" description="Helical" evidence="1">
    <location>
        <begin position="133"/>
        <end position="159"/>
    </location>
</feature>
<keyword evidence="2" id="KW-1185">Reference proteome</keyword>
<reference evidence="3" key="1">
    <citation type="submission" date="2025-08" db="UniProtKB">
        <authorList>
            <consortium name="RefSeq"/>
        </authorList>
    </citation>
    <scope>IDENTIFICATION</scope>
    <source>
        <tissue evidence="3">Whole body</tissue>
    </source>
</reference>
<dbReference type="RefSeq" id="XP_024883014.1">
    <property type="nucleotide sequence ID" value="XM_025027246.1"/>
</dbReference>
<proteinExistence type="predicted"/>
<evidence type="ECO:0000256" key="1">
    <source>
        <dbReference type="SAM" id="Phobius"/>
    </source>
</evidence>
<keyword evidence="1" id="KW-0472">Membrane</keyword>
<evidence type="ECO:0000313" key="3">
    <source>
        <dbReference type="RefSeq" id="XP_024883014.1"/>
    </source>
</evidence>
<dbReference type="OrthoDB" id="10631758at2759"/>
<keyword evidence="1" id="KW-1133">Transmembrane helix</keyword>
<organism evidence="2 3">
    <name type="scientific">Temnothorax curvispinosus</name>
    <dbReference type="NCBI Taxonomy" id="300111"/>
    <lineage>
        <taxon>Eukaryota</taxon>
        <taxon>Metazoa</taxon>
        <taxon>Ecdysozoa</taxon>
        <taxon>Arthropoda</taxon>
        <taxon>Hexapoda</taxon>
        <taxon>Insecta</taxon>
        <taxon>Pterygota</taxon>
        <taxon>Neoptera</taxon>
        <taxon>Endopterygota</taxon>
        <taxon>Hymenoptera</taxon>
        <taxon>Apocrita</taxon>
        <taxon>Aculeata</taxon>
        <taxon>Formicoidea</taxon>
        <taxon>Formicidae</taxon>
        <taxon>Myrmicinae</taxon>
        <taxon>Temnothorax</taxon>
    </lineage>
</organism>